<reference evidence="1 2" key="1">
    <citation type="submission" date="2019-08" db="EMBL/GenBank/DDBJ databases">
        <title>Bradyrhizobium hipponensis sp. nov., a rhizobium isolated from a Lupinus angustifolius root nodule in Tunisia.</title>
        <authorList>
            <person name="Off K."/>
            <person name="Rejili M."/>
            <person name="Mars M."/>
            <person name="Brachmann A."/>
            <person name="Marin M."/>
        </authorList>
    </citation>
    <scope>NUCLEOTIDE SEQUENCE [LARGE SCALE GENOMIC DNA]</scope>
    <source>
        <strain evidence="2">aSej3</strain>
    </source>
</reference>
<evidence type="ECO:0000313" key="2">
    <source>
        <dbReference type="Proteomes" id="UP000324797"/>
    </source>
</evidence>
<sequence>MIDIPSPPRGKRWPRLPFNGAPLGVLMMERMGSDGRPFIPGDTGNASTWSVPARYKVIPGLNVSGIFAPDAGKMTEVVVQTARELAREGAQLITCHCGYSIQYQEAVRDAVDVPVFLSSLLLAPFLERMLPRDKALGIVVASKSVLTQEMLQTAGLRADIGRRVVIAGLEQAPAFAKAWIASDGDLDVEAVGKDVVNAAVALVNDRADIGMLLMECGDLPPYSAAVQRATGIPVFDYTSMVEFFVRGLVRKPFTGFI</sequence>
<dbReference type="RefSeq" id="WP_148745629.1">
    <property type="nucleotide sequence ID" value="NZ_VSTH01000230.1"/>
</dbReference>
<evidence type="ECO:0000313" key="1">
    <source>
        <dbReference type="EMBL" id="TYO61005.1"/>
    </source>
</evidence>
<keyword evidence="2" id="KW-1185">Reference proteome</keyword>
<evidence type="ECO:0008006" key="3">
    <source>
        <dbReference type="Google" id="ProtNLM"/>
    </source>
</evidence>
<dbReference type="Proteomes" id="UP000324797">
    <property type="component" value="Unassembled WGS sequence"/>
</dbReference>
<dbReference type="EMBL" id="VSTH01000230">
    <property type="protein sequence ID" value="TYO61005.1"/>
    <property type="molecule type" value="Genomic_DNA"/>
</dbReference>
<gene>
    <name evidence="1" type="ORF">FXV83_40550</name>
</gene>
<dbReference type="Pfam" id="PF07302">
    <property type="entry name" value="AroM"/>
    <property type="match status" value="1"/>
</dbReference>
<organism evidence="1 2">
    <name type="scientific">Bradyrhizobium hipponense</name>
    <dbReference type="NCBI Taxonomy" id="2605638"/>
    <lineage>
        <taxon>Bacteria</taxon>
        <taxon>Pseudomonadati</taxon>
        <taxon>Pseudomonadota</taxon>
        <taxon>Alphaproteobacteria</taxon>
        <taxon>Hyphomicrobiales</taxon>
        <taxon>Nitrobacteraceae</taxon>
        <taxon>Bradyrhizobium</taxon>
    </lineage>
</organism>
<name>A0A5S4YCM4_9BRAD</name>
<dbReference type="NCBIfam" id="NF005679">
    <property type="entry name" value="PRK07475.1"/>
    <property type="match status" value="1"/>
</dbReference>
<comment type="caution">
    <text evidence="1">The sequence shown here is derived from an EMBL/GenBank/DDBJ whole genome shotgun (WGS) entry which is preliminary data.</text>
</comment>
<protein>
    <recommendedName>
        <fullName evidence="3">Aspartate/glutamate racemase family protein</fullName>
    </recommendedName>
</protein>
<dbReference type="AlphaFoldDB" id="A0A5S4YCM4"/>
<proteinExistence type="predicted"/>
<accession>A0A5S4YCM4</accession>
<dbReference type="InterPro" id="IPR010843">
    <property type="entry name" value="Uncharacterised_AroM"/>
</dbReference>